<gene>
    <name evidence="2" type="ORF">GCM10010411_57740</name>
</gene>
<keyword evidence="3" id="KW-1185">Reference proteome</keyword>
<keyword evidence="1" id="KW-0472">Membrane</keyword>
<evidence type="ECO:0000313" key="3">
    <source>
        <dbReference type="Proteomes" id="UP001501509"/>
    </source>
</evidence>
<proteinExistence type="predicted"/>
<reference evidence="2 3" key="1">
    <citation type="journal article" date="2019" name="Int. J. Syst. Evol. Microbiol.">
        <title>The Global Catalogue of Microorganisms (GCM) 10K type strain sequencing project: providing services to taxonomists for standard genome sequencing and annotation.</title>
        <authorList>
            <consortium name="The Broad Institute Genomics Platform"/>
            <consortium name="The Broad Institute Genome Sequencing Center for Infectious Disease"/>
            <person name="Wu L."/>
            <person name="Ma J."/>
        </authorList>
    </citation>
    <scope>NUCLEOTIDE SEQUENCE [LARGE SCALE GENOMIC DNA]</scope>
    <source>
        <strain evidence="2 3">JCM 6833</strain>
    </source>
</reference>
<sequence>MDVGRGVAEMVLGLVFLLTIPGVVIGLVAVAAVDRMGLWAHRRWRVPWRRDEQGRGERRGAAAQ</sequence>
<accession>A0ABN3Q3H0</accession>
<evidence type="ECO:0000256" key="1">
    <source>
        <dbReference type="SAM" id="Phobius"/>
    </source>
</evidence>
<keyword evidence="1" id="KW-0812">Transmembrane</keyword>
<name>A0ABN3Q3H0_9ACTN</name>
<dbReference type="Proteomes" id="UP001501509">
    <property type="component" value="Unassembled WGS sequence"/>
</dbReference>
<keyword evidence="1" id="KW-1133">Transmembrane helix</keyword>
<evidence type="ECO:0000313" key="2">
    <source>
        <dbReference type="EMBL" id="GAA2615193.1"/>
    </source>
</evidence>
<organism evidence="2 3">
    <name type="scientific">Actinomadura fulvescens</name>
    <dbReference type="NCBI Taxonomy" id="46160"/>
    <lineage>
        <taxon>Bacteria</taxon>
        <taxon>Bacillati</taxon>
        <taxon>Actinomycetota</taxon>
        <taxon>Actinomycetes</taxon>
        <taxon>Streptosporangiales</taxon>
        <taxon>Thermomonosporaceae</taxon>
        <taxon>Actinomadura</taxon>
    </lineage>
</organism>
<comment type="caution">
    <text evidence="2">The sequence shown here is derived from an EMBL/GenBank/DDBJ whole genome shotgun (WGS) entry which is preliminary data.</text>
</comment>
<dbReference type="EMBL" id="BAAATD010000008">
    <property type="protein sequence ID" value="GAA2615193.1"/>
    <property type="molecule type" value="Genomic_DNA"/>
</dbReference>
<protein>
    <submittedName>
        <fullName evidence="2">Uncharacterized protein</fullName>
    </submittedName>
</protein>
<feature type="transmembrane region" description="Helical" evidence="1">
    <location>
        <begin position="12"/>
        <end position="33"/>
    </location>
</feature>